<keyword evidence="8" id="KW-0624">Polysaccharide degradation</keyword>
<keyword evidence="13" id="KW-1185">Reference proteome</keyword>
<evidence type="ECO:0000313" key="13">
    <source>
        <dbReference type="Proteomes" id="UP000634206"/>
    </source>
</evidence>
<dbReference type="PANTHER" id="PTHR31983">
    <property type="entry name" value="ENDO-1,3(4)-BETA-GLUCANASE 1"/>
    <property type="match status" value="1"/>
</dbReference>
<dbReference type="GO" id="GO:0042973">
    <property type="term" value="F:glucan endo-1,3-beta-D-glucosidase activity"/>
    <property type="evidence" value="ECO:0007669"/>
    <property type="project" value="UniProtKB-EC"/>
</dbReference>
<reference evidence="12" key="1">
    <citation type="submission" date="2021-01" db="EMBL/GenBank/DDBJ databases">
        <title>Modified the classification status of verrucomicrobia.</title>
        <authorList>
            <person name="Feng X."/>
        </authorList>
    </citation>
    <scope>NUCLEOTIDE SEQUENCE</scope>
    <source>
        <strain evidence="12">5K15</strain>
    </source>
</reference>
<evidence type="ECO:0000256" key="9">
    <source>
        <dbReference type="SAM" id="SignalP"/>
    </source>
</evidence>
<evidence type="ECO:0000313" key="12">
    <source>
        <dbReference type="EMBL" id="MBK1854284.1"/>
    </source>
</evidence>
<protein>
    <recommendedName>
        <fullName evidence="3">glucan endo-1,3-beta-D-glucosidase</fullName>
        <ecNumber evidence="3">3.2.1.39</ecNumber>
    </recommendedName>
</protein>
<comment type="catalytic activity">
    <reaction evidence="1">
        <text>Hydrolysis of (1-&gt;3)-beta-D-glucosidic linkages in (1-&gt;3)-beta-D-glucans.</text>
        <dbReference type="EC" id="3.2.1.39"/>
    </reaction>
</comment>
<evidence type="ECO:0000256" key="3">
    <source>
        <dbReference type="ARBA" id="ARBA00012780"/>
    </source>
</evidence>
<sequence>MRLKYLLWMGAFCSTGFVSAEIVKVGAGSYTTVRPVDCQPLPTQISKSDDLQGATPTNQWWSSLVWENYSQNLFPHPLGMVCHSGGLAVSYPGAGIDGRSGNIMGSGVSTTGDFVIGHSEVSSFPSSKLGGYSAWFVTADFTQDSAQLQTSFGHGSPYVFGKIKGGNPQLTFSDKPVVWQGKEGDSVLGVTVRGSHYALFGSKGSKWTGLDGSKWTNEKSKGYFSIALLPDKETKTFSLFKKHAHNHVTHTSVVYKPLNGTLKTAYQIETKAMEGSGAGTIFALYPHQWKYSEAALTGQEYRSVRGAMKIATGAGFSTAVPIQGLLPMLPAEGIADRARMLDYLKKEAANQTTEYKDTYWEGKHLGKLATLSGIAEMLGEKKLQEVFVDEIRTRLENWFTASQGEQTPLFYYNKTWGTLIGNKPSYGSADQLNDHHFHYGYFIRAAGEVARLDPAWAKKWGPMVNLVIRDIASIKKDDPMFPRLRCFDLYAGHSWASGHAKFADGNNQESSSESMNAWYGLMLWGEATGDTALRDTGIFLYNTERTAVEEYWFDVSGTNFPKDFPNVALGMIWGGKGAFATWFSGDIDCIHGINWLPFTPASIYMGRFPDYVKKNHDRIVEKREKGNDYNNGWGDLVVMFNALNDPQMAAKYIDENPSCSLEGGNTHAFMYHWIHTLDRLGRNDSGIISTHPFTNIYLKGGKKTYAAYNFQNKPLVVRFSDGFKMTAKPGTLTVVPSGK</sequence>
<dbReference type="InterPro" id="IPR005200">
    <property type="entry name" value="Endo-beta-glucanase"/>
</dbReference>
<dbReference type="GO" id="GO:0071555">
    <property type="term" value="P:cell wall organization"/>
    <property type="evidence" value="ECO:0007669"/>
    <property type="project" value="UniProtKB-KW"/>
</dbReference>
<dbReference type="PANTHER" id="PTHR31983:SF0">
    <property type="entry name" value="GLUCAN ENDO-1,3-BETA-D-GLUCOSIDASE 2"/>
    <property type="match status" value="1"/>
</dbReference>
<evidence type="ECO:0000259" key="11">
    <source>
        <dbReference type="Pfam" id="PF17652"/>
    </source>
</evidence>
<evidence type="ECO:0000256" key="8">
    <source>
        <dbReference type="ARBA" id="ARBA00023326"/>
    </source>
</evidence>
<dbReference type="AlphaFoldDB" id="A0AAE2SAV1"/>
<keyword evidence="4" id="KW-0378">Hydrolase</keyword>
<evidence type="ECO:0000256" key="1">
    <source>
        <dbReference type="ARBA" id="ARBA00000382"/>
    </source>
</evidence>
<evidence type="ECO:0000259" key="10">
    <source>
        <dbReference type="Pfam" id="PF03639"/>
    </source>
</evidence>
<keyword evidence="5" id="KW-0119">Carbohydrate metabolism</keyword>
<evidence type="ECO:0000256" key="6">
    <source>
        <dbReference type="ARBA" id="ARBA00023295"/>
    </source>
</evidence>
<feature type="domain" description="Glycosyl hydrolase family 81 C-terminal" evidence="11">
    <location>
        <begin position="347"/>
        <end position="666"/>
    </location>
</feature>
<keyword evidence="6" id="KW-0326">Glycosidase</keyword>
<feature type="chain" id="PRO_5042276899" description="glucan endo-1,3-beta-D-glucosidase" evidence="9">
    <location>
        <begin position="21"/>
        <end position="739"/>
    </location>
</feature>
<evidence type="ECO:0000256" key="7">
    <source>
        <dbReference type="ARBA" id="ARBA00023316"/>
    </source>
</evidence>
<organism evidence="12 13">
    <name type="scientific">Oceaniferula flava</name>
    <dbReference type="NCBI Taxonomy" id="2800421"/>
    <lineage>
        <taxon>Bacteria</taxon>
        <taxon>Pseudomonadati</taxon>
        <taxon>Verrucomicrobiota</taxon>
        <taxon>Verrucomicrobiia</taxon>
        <taxon>Verrucomicrobiales</taxon>
        <taxon>Verrucomicrobiaceae</taxon>
        <taxon>Oceaniferula</taxon>
    </lineage>
</organism>
<dbReference type="InterPro" id="IPR040451">
    <property type="entry name" value="GH81_N"/>
</dbReference>
<dbReference type="InterPro" id="IPR040720">
    <property type="entry name" value="GH81_C"/>
</dbReference>
<evidence type="ECO:0000256" key="5">
    <source>
        <dbReference type="ARBA" id="ARBA00023277"/>
    </source>
</evidence>
<dbReference type="Pfam" id="PF17652">
    <property type="entry name" value="Glyco_hydro81C"/>
    <property type="match status" value="1"/>
</dbReference>
<comment type="caution">
    <text evidence="12">The sequence shown here is derived from an EMBL/GenBank/DDBJ whole genome shotgun (WGS) entry which is preliminary data.</text>
</comment>
<dbReference type="Proteomes" id="UP000634206">
    <property type="component" value="Unassembled WGS sequence"/>
</dbReference>
<comment type="similarity">
    <text evidence="2">Belongs to the glycosyl hydrolase 81 family.</text>
</comment>
<gene>
    <name evidence="12" type="ORF">JIN83_04905</name>
</gene>
<proteinExistence type="inferred from homology"/>
<evidence type="ECO:0000256" key="2">
    <source>
        <dbReference type="ARBA" id="ARBA00010730"/>
    </source>
</evidence>
<dbReference type="Pfam" id="PF03639">
    <property type="entry name" value="Glyco_hydro_81"/>
    <property type="match status" value="1"/>
</dbReference>
<dbReference type="Gene3D" id="2.70.98.30">
    <property type="entry name" value="Golgi alpha-mannosidase II, domain 4"/>
    <property type="match status" value="1"/>
</dbReference>
<name>A0AAE2SAV1_9BACT</name>
<accession>A0AAE2SAV1</accession>
<dbReference type="GO" id="GO:0000272">
    <property type="term" value="P:polysaccharide catabolic process"/>
    <property type="evidence" value="ECO:0007669"/>
    <property type="project" value="UniProtKB-KW"/>
</dbReference>
<evidence type="ECO:0000256" key="4">
    <source>
        <dbReference type="ARBA" id="ARBA00022801"/>
    </source>
</evidence>
<keyword evidence="7" id="KW-0961">Cell wall biogenesis/degradation</keyword>
<dbReference type="PROSITE" id="PS52008">
    <property type="entry name" value="GH81"/>
    <property type="match status" value="1"/>
</dbReference>
<keyword evidence="9" id="KW-0732">Signal</keyword>
<dbReference type="EC" id="3.2.1.39" evidence="3"/>
<feature type="domain" description="Glycosyl hydrolase family 81 N-terminal" evidence="10">
    <location>
        <begin position="48"/>
        <end position="314"/>
    </location>
</feature>
<dbReference type="GO" id="GO:0052861">
    <property type="term" value="F:endo-1,3(4)-beta-glucanase activity"/>
    <property type="evidence" value="ECO:0007669"/>
    <property type="project" value="InterPro"/>
</dbReference>
<dbReference type="EMBL" id="JAENIG010000002">
    <property type="protein sequence ID" value="MBK1854284.1"/>
    <property type="molecule type" value="Genomic_DNA"/>
</dbReference>
<feature type="signal peptide" evidence="9">
    <location>
        <begin position="1"/>
        <end position="20"/>
    </location>
</feature>